<reference evidence="1 4" key="1">
    <citation type="journal article" date="2019" name="Sci. Rep.">
        <title>Orb-weaving spider Araneus ventricosus genome elucidates the spidroin gene catalogue.</title>
        <authorList>
            <person name="Kono N."/>
            <person name="Nakamura H."/>
            <person name="Ohtoshi R."/>
            <person name="Moran D.A.P."/>
            <person name="Shinohara A."/>
            <person name="Yoshida Y."/>
            <person name="Fujiwara M."/>
            <person name="Mori M."/>
            <person name="Tomita M."/>
            <person name="Arakawa K."/>
        </authorList>
    </citation>
    <scope>NUCLEOTIDE SEQUENCE [LARGE SCALE GENOMIC DNA]</scope>
</reference>
<evidence type="ECO:0000313" key="1">
    <source>
        <dbReference type="EMBL" id="GBM69787.1"/>
    </source>
</evidence>
<organism evidence="1 4">
    <name type="scientific">Araneus ventricosus</name>
    <name type="common">Orbweaver spider</name>
    <name type="synonym">Epeira ventricosa</name>
    <dbReference type="NCBI Taxonomy" id="182803"/>
    <lineage>
        <taxon>Eukaryota</taxon>
        <taxon>Metazoa</taxon>
        <taxon>Ecdysozoa</taxon>
        <taxon>Arthropoda</taxon>
        <taxon>Chelicerata</taxon>
        <taxon>Arachnida</taxon>
        <taxon>Araneae</taxon>
        <taxon>Araneomorphae</taxon>
        <taxon>Entelegynae</taxon>
        <taxon>Araneoidea</taxon>
        <taxon>Araneidae</taxon>
        <taxon>Araneus</taxon>
    </lineage>
</organism>
<accession>A0A4Y2HW93</accession>
<protein>
    <submittedName>
        <fullName evidence="1">Uncharacterized protein</fullName>
    </submittedName>
</protein>
<evidence type="ECO:0000313" key="3">
    <source>
        <dbReference type="EMBL" id="GBM69828.1"/>
    </source>
</evidence>
<dbReference type="EMBL" id="BGPR01104459">
    <property type="protein sequence ID" value="GBM69787.1"/>
    <property type="molecule type" value="Genomic_DNA"/>
</dbReference>
<comment type="caution">
    <text evidence="1">The sequence shown here is derived from an EMBL/GenBank/DDBJ whole genome shotgun (WGS) entry which is preliminary data.</text>
</comment>
<evidence type="ECO:0000313" key="4">
    <source>
        <dbReference type="Proteomes" id="UP000499080"/>
    </source>
</evidence>
<dbReference type="EMBL" id="BGPR01104473">
    <property type="protein sequence ID" value="GBM69828.1"/>
    <property type="molecule type" value="Genomic_DNA"/>
</dbReference>
<sequence length="34" mass="3705">MAEATLVTDLPLLSVSANDSLFQLLDDSSQKRPE</sequence>
<dbReference type="EMBL" id="BGPR01104461">
    <property type="protein sequence ID" value="GBM69795.1"/>
    <property type="molecule type" value="Genomic_DNA"/>
</dbReference>
<dbReference type="AlphaFoldDB" id="A0A4Y2HW93"/>
<feature type="non-terminal residue" evidence="1">
    <location>
        <position position="34"/>
    </location>
</feature>
<proteinExistence type="predicted"/>
<evidence type="ECO:0000313" key="2">
    <source>
        <dbReference type="EMBL" id="GBM69795.1"/>
    </source>
</evidence>
<keyword evidence="4" id="KW-1185">Reference proteome</keyword>
<gene>
    <name evidence="3" type="ORF">AVEN_221011_1</name>
    <name evidence="1" type="ORF">AVEN_273656_1</name>
    <name evidence="2" type="ORF">AVEN_34465_1</name>
</gene>
<dbReference type="Proteomes" id="UP000499080">
    <property type="component" value="Unassembled WGS sequence"/>
</dbReference>
<name>A0A4Y2HW93_ARAVE</name>